<dbReference type="InterPro" id="IPR007890">
    <property type="entry name" value="CHASE2"/>
</dbReference>
<dbReference type="EMBL" id="QFQS01000001">
    <property type="protein sequence ID" value="PZR00186.1"/>
    <property type="molecule type" value="Genomic_DNA"/>
</dbReference>
<dbReference type="InterPro" id="IPR029787">
    <property type="entry name" value="Nucleotide_cyclase"/>
</dbReference>
<protein>
    <submittedName>
        <fullName evidence="3">Adenylate/guanylate cyclase domain-containing protein</fullName>
    </submittedName>
</protein>
<keyword evidence="1" id="KW-1133">Transmembrane helix</keyword>
<comment type="caution">
    <text evidence="3">The sequence shown here is derived from an EMBL/GenBank/DDBJ whole genome shotgun (WGS) entry which is preliminary data.</text>
</comment>
<proteinExistence type="predicted"/>
<evidence type="ECO:0000313" key="3">
    <source>
        <dbReference type="EMBL" id="PZR00186.1"/>
    </source>
</evidence>
<evidence type="ECO:0000256" key="1">
    <source>
        <dbReference type="SAM" id="Phobius"/>
    </source>
</evidence>
<feature type="transmembrane region" description="Helical" evidence="1">
    <location>
        <begin position="409"/>
        <end position="429"/>
    </location>
</feature>
<dbReference type="CDD" id="cd07302">
    <property type="entry name" value="CHD"/>
    <property type="match status" value="1"/>
</dbReference>
<dbReference type="PROSITE" id="PS50125">
    <property type="entry name" value="GUANYLATE_CYCLASE_2"/>
    <property type="match status" value="1"/>
</dbReference>
<dbReference type="GO" id="GO:0009190">
    <property type="term" value="P:cyclic nucleotide biosynthetic process"/>
    <property type="evidence" value="ECO:0007669"/>
    <property type="project" value="InterPro"/>
</dbReference>
<organism evidence="3 4">
    <name type="scientific">Cereibacter sphaeroides</name>
    <name type="common">Rhodobacter sphaeroides</name>
    <dbReference type="NCBI Taxonomy" id="1063"/>
    <lineage>
        <taxon>Bacteria</taxon>
        <taxon>Pseudomonadati</taxon>
        <taxon>Pseudomonadota</taxon>
        <taxon>Alphaproteobacteria</taxon>
        <taxon>Rhodobacterales</taxon>
        <taxon>Paracoccaceae</taxon>
        <taxon>Cereibacter</taxon>
    </lineage>
</organism>
<dbReference type="SMART" id="SM01080">
    <property type="entry name" value="CHASE2"/>
    <property type="match status" value="1"/>
</dbReference>
<feature type="transmembrane region" description="Helical" evidence="1">
    <location>
        <begin position="350"/>
        <end position="370"/>
    </location>
</feature>
<evidence type="ECO:0000259" key="2">
    <source>
        <dbReference type="PROSITE" id="PS50125"/>
    </source>
</evidence>
<dbReference type="InterPro" id="IPR050697">
    <property type="entry name" value="Adenylyl/Guanylyl_Cyclase_3/4"/>
</dbReference>
<dbReference type="AlphaFoldDB" id="A0A2W5SLG3"/>
<dbReference type="Gene3D" id="3.30.70.1230">
    <property type="entry name" value="Nucleotide cyclase"/>
    <property type="match status" value="1"/>
</dbReference>
<dbReference type="GO" id="GO:0035556">
    <property type="term" value="P:intracellular signal transduction"/>
    <property type="evidence" value="ECO:0007669"/>
    <property type="project" value="InterPro"/>
</dbReference>
<dbReference type="PANTHER" id="PTHR43081:SF1">
    <property type="entry name" value="ADENYLATE CYCLASE, TERMINAL-DIFFERENTIATION SPECIFIC"/>
    <property type="match status" value="1"/>
</dbReference>
<dbReference type="SMART" id="SM00044">
    <property type="entry name" value="CYCc"/>
    <property type="match status" value="1"/>
</dbReference>
<feature type="transmembrane region" description="Helical" evidence="1">
    <location>
        <begin position="377"/>
        <end position="397"/>
    </location>
</feature>
<accession>A0A2W5SLG3</accession>
<dbReference type="PANTHER" id="PTHR43081">
    <property type="entry name" value="ADENYLATE CYCLASE, TERMINAL-DIFFERENTIATION SPECIFIC-RELATED"/>
    <property type="match status" value="1"/>
</dbReference>
<keyword evidence="1" id="KW-0812">Transmembrane</keyword>
<name>A0A2W5SLG3_CERSP</name>
<keyword evidence="1" id="KW-0472">Membrane</keyword>
<dbReference type="SUPFAM" id="SSF55073">
    <property type="entry name" value="Nucleotide cyclase"/>
    <property type="match status" value="1"/>
</dbReference>
<sequence>MRKAFFAIGFVLLAALTVLRALDPYPVQAVRELYFDSLQRLSPRAQADLPVRVVDIDEASLQSIGQWPWSRDRLGMLVDRMTGYGAAAIVFDVLFPEADRLSPANLAGDLQSLGVLAPGVTASELAPLDNDLRFARAIAAGPVVLGTANSTDKSAGAIKSLAGFVEVGNAPSVGLLPVEAAVPILAPLRDAASGIGVINISPFEEATVVRRIPLIWQGQEGLLPSLSIEGLRVATGESTIVLVGEPDLEGFMQSVRLSGFDIPTTPDGQMWVRYRPDTPDLYVSARDVLAEGDNPAVRAKLEGNIVFIGTSAAGLLDIRTTALGQNVPGVSIHAQLLEQILQGDFLRRDGAVQAAEVLVFLAIGLIVVGVMSVSGPVASIFAGLSAAAVIAGASWIAFRDKGILFDATFPLFGGFLTFAAVSAYQFVIADRDKRMIRRSFSHYVAPSVLGQIERSGHKLELGGVMQPVTVMFSDIRGFTPLSETMTATELVEVLNRLFTELGDEILLHQGTIDKFIGDAIMAFWNAPLEMADHPSRAAAAALGMRLALQRFNAAKGAPLPVAVALGVATGTVCVGNIGSRDRFNYTVVGETVNQAARIEAGCRAVDYDILVSRDTALGASDMAFLDAGRLTLKGVSERISASILVGGPEMAKTPEFQALLKAHEALIAAVGSGQETSEMLADCRARGVALEPGLHTFYDKMLQRRGDFASQASTHQTAMPR</sequence>
<evidence type="ECO:0000313" key="4">
    <source>
        <dbReference type="Proteomes" id="UP000248975"/>
    </source>
</evidence>
<reference evidence="3 4" key="1">
    <citation type="submission" date="2017-08" db="EMBL/GenBank/DDBJ databases">
        <title>Infants hospitalized years apart are colonized by the same room-sourced microbial strains.</title>
        <authorList>
            <person name="Brooks B."/>
            <person name="Olm M.R."/>
            <person name="Firek B.A."/>
            <person name="Baker R."/>
            <person name="Thomas B.C."/>
            <person name="Morowitz M.J."/>
            <person name="Banfield J.F."/>
        </authorList>
    </citation>
    <scope>NUCLEOTIDE SEQUENCE [LARGE SCALE GENOMIC DNA]</scope>
    <source>
        <strain evidence="3">S2_003_000_R2_11</strain>
    </source>
</reference>
<dbReference type="InterPro" id="IPR001054">
    <property type="entry name" value="A/G_cyclase"/>
</dbReference>
<dbReference type="GO" id="GO:0004016">
    <property type="term" value="F:adenylate cyclase activity"/>
    <property type="evidence" value="ECO:0007669"/>
    <property type="project" value="UniProtKB-ARBA"/>
</dbReference>
<dbReference type="Pfam" id="PF00211">
    <property type="entry name" value="Guanylate_cyc"/>
    <property type="match status" value="1"/>
</dbReference>
<feature type="domain" description="Guanylate cyclase" evidence="2">
    <location>
        <begin position="469"/>
        <end position="599"/>
    </location>
</feature>
<dbReference type="Pfam" id="PF05226">
    <property type="entry name" value="CHASE2"/>
    <property type="match status" value="1"/>
</dbReference>
<dbReference type="Proteomes" id="UP000248975">
    <property type="component" value="Unassembled WGS sequence"/>
</dbReference>
<gene>
    <name evidence="3" type="ORF">DI533_06195</name>
</gene>